<name>A0A9J5ZQZ1_SOLCO</name>
<feature type="coiled-coil region" evidence="1">
    <location>
        <begin position="158"/>
        <end position="185"/>
    </location>
</feature>
<dbReference type="AlphaFoldDB" id="A0A9J5ZQZ1"/>
<keyword evidence="5" id="KW-1185">Reference proteome</keyword>
<accession>A0A9J5ZQZ1</accession>
<dbReference type="InterPro" id="IPR011320">
    <property type="entry name" value="RNase_H1_N"/>
</dbReference>
<dbReference type="Proteomes" id="UP000824120">
    <property type="component" value="Chromosome 3"/>
</dbReference>
<dbReference type="EMBL" id="JACXVP010000003">
    <property type="protein sequence ID" value="KAG5614523.1"/>
    <property type="molecule type" value="Genomic_DNA"/>
</dbReference>
<dbReference type="Gene3D" id="3.40.970.10">
    <property type="entry name" value="Ribonuclease H1, N-terminal domain"/>
    <property type="match status" value="1"/>
</dbReference>
<feature type="domain" description="Ribonuclease H1 N-terminal" evidence="3">
    <location>
        <begin position="75"/>
        <end position="118"/>
    </location>
</feature>
<feature type="region of interest" description="Disordered" evidence="2">
    <location>
        <begin position="275"/>
        <end position="336"/>
    </location>
</feature>
<protein>
    <recommendedName>
        <fullName evidence="3">Ribonuclease H1 N-terminal domain-containing protein</fullName>
    </recommendedName>
</protein>
<comment type="caution">
    <text evidence="4">The sequence shown here is derived from an EMBL/GenBank/DDBJ whole genome shotgun (WGS) entry which is preliminary data.</text>
</comment>
<sequence length="336" mass="38489">MERLYFGKHNLIFYPPSNLSFRVKPETKIDKPQRCLIDNLWIAYNKIPRDNSYFISLVNSLSHYFTDKNEDKNFKLYVVVQERLPGGFQTWIEVIDSIKDFPTPLFKEFNELNEALDYARGTLGPNYFISPALRQTTTLFLQYNIRKDTYKIIFCDHYSSMTEGFKRLNQTIEKLEKTLHISTNQSIPLQIKDSPEGSKSPPSHYKMNKTGVHFPTNVERAIVSSKGKISPVQTVVGKDSSNPLMADTLPKSVRILPASFTEVAETKKTKEVIQERIIQESPKSEPEPADSNPEDTGSRSDEYDPSINQFTQFHDPNEGDESGMSFDSEALHNLDT</sequence>
<dbReference type="InterPro" id="IPR037056">
    <property type="entry name" value="RNase_H1_N_sf"/>
</dbReference>
<feature type="region of interest" description="Disordered" evidence="2">
    <location>
        <begin position="186"/>
        <end position="210"/>
    </location>
</feature>
<evidence type="ECO:0000259" key="3">
    <source>
        <dbReference type="Pfam" id="PF01693"/>
    </source>
</evidence>
<evidence type="ECO:0000313" key="5">
    <source>
        <dbReference type="Proteomes" id="UP000824120"/>
    </source>
</evidence>
<evidence type="ECO:0000313" key="4">
    <source>
        <dbReference type="EMBL" id="KAG5614523.1"/>
    </source>
</evidence>
<proteinExistence type="predicted"/>
<feature type="compositionally biased region" description="Basic and acidic residues" evidence="2">
    <location>
        <begin position="275"/>
        <end position="286"/>
    </location>
</feature>
<dbReference type="Pfam" id="PF01693">
    <property type="entry name" value="Cauli_VI"/>
    <property type="match status" value="1"/>
</dbReference>
<reference evidence="4 5" key="1">
    <citation type="submission" date="2020-09" db="EMBL/GenBank/DDBJ databases">
        <title>De no assembly of potato wild relative species, Solanum commersonii.</title>
        <authorList>
            <person name="Cho K."/>
        </authorList>
    </citation>
    <scope>NUCLEOTIDE SEQUENCE [LARGE SCALE GENOMIC DNA]</scope>
    <source>
        <strain evidence="4">LZ3.2</strain>
        <tissue evidence="4">Leaf</tissue>
    </source>
</reference>
<dbReference type="OrthoDB" id="1326213at2759"/>
<evidence type="ECO:0000256" key="1">
    <source>
        <dbReference type="SAM" id="Coils"/>
    </source>
</evidence>
<evidence type="ECO:0000256" key="2">
    <source>
        <dbReference type="SAM" id="MobiDB-lite"/>
    </source>
</evidence>
<gene>
    <name evidence="4" type="ORF">H5410_014347</name>
</gene>
<organism evidence="4 5">
    <name type="scientific">Solanum commersonii</name>
    <name type="common">Commerson's wild potato</name>
    <name type="synonym">Commerson's nightshade</name>
    <dbReference type="NCBI Taxonomy" id="4109"/>
    <lineage>
        <taxon>Eukaryota</taxon>
        <taxon>Viridiplantae</taxon>
        <taxon>Streptophyta</taxon>
        <taxon>Embryophyta</taxon>
        <taxon>Tracheophyta</taxon>
        <taxon>Spermatophyta</taxon>
        <taxon>Magnoliopsida</taxon>
        <taxon>eudicotyledons</taxon>
        <taxon>Gunneridae</taxon>
        <taxon>Pentapetalae</taxon>
        <taxon>asterids</taxon>
        <taxon>lamiids</taxon>
        <taxon>Solanales</taxon>
        <taxon>Solanaceae</taxon>
        <taxon>Solanoideae</taxon>
        <taxon>Solaneae</taxon>
        <taxon>Solanum</taxon>
    </lineage>
</organism>
<keyword evidence="1" id="KW-0175">Coiled coil</keyword>